<evidence type="ECO:0000256" key="1">
    <source>
        <dbReference type="SAM" id="MobiDB-lite"/>
    </source>
</evidence>
<sequence>EDVVTRDRDGDGDVDSDDEDLDFDENGFNHPSTYTNQPWIWLPKDEVGVSARLAQEFRDAGVEASDVGAFMDMKGIVEVQRNPPDEDWAGGHD</sequence>
<accession>A0A8K0XM33</accession>
<feature type="domain" description="10TM putative phosphate transporter extracellular tail" evidence="2">
    <location>
        <begin position="18"/>
        <end position="85"/>
    </location>
</feature>
<proteinExistence type="predicted"/>
<evidence type="ECO:0000259" key="2">
    <source>
        <dbReference type="Pfam" id="PF12621"/>
    </source>
</evidence>
<dbReference type="Proteomes" id="UP000813824">
    <property type="component" value="Unassembled WGS sequence"/>
</dbReference>
<dbReference type="InterPro" id="IPR022257">
    <property type="entry name" value="PHM7_ext"/>
</dbReference>
<gene>
    <name evidence="3" type="ORF">BXZ70DRAFT_858573</name>
</gene>
<protein>
    <submittedName>
        <fullName evidence="3">Phosphate metabolism protein-domain-containing protein</fullName>
    </submittedName>
</protein>
<dbReference type="OrthoDB" id="1076608at2759"/>
<dbReference type="Pfam" id="PF12621">
    <property type="entry name" value="PHM7_ext"/>
    <property type="match status" value="1"/>
</dbReference>
<feature type="region of interest" description="Disordered" evidence="1">
    <location>
        <begin position="1"/>
        <end position="23"/>
    </location>
</feature>
<feature type="compositionally biased region" description="Basic and acidic residues" evidence="1">
    <location>
        <begin position="1"/>
        <end position="11"/>
    </location>
</feature>
<evidence type="ECO:0000313" key="4">
    <source>
        <dbReference type="Proteomes" id="UP000813824"/>
    </source>
</evidence>
<comment type="caution">
    <text evidence="3">The sequence shown here is derived from an EMBL/GenBank/DDBJ whole genome shotgun (WGS) entry which is preliminary data.</text>
</comment>
<name>A0A8K0XM33_9AGAR</name>
<keyword evidence="4" id="KW-1185">Reference proteome</keyword>
<feature type="non-terminal residue" evidence="3">
    <location>
        <position position="1"/>
    </location>
</feature>
<organism evidence="3 4">
    <name type="scientific">Cristinia sonorae</name>
    <dbReference type="NCBI Taxonomy" id="1940300"/>
    <lineage>
        <taxon>Eukaryota</taxon>
        <taxon>Fungi</taxon>
        <taxon>Dikarya</taxon>
        <taxon>Basidiomycota</taxon>
        <taxon>Agaricomycotina</taxon>
        <taxon>Agaricomycetes</taxon>
        <taxon>Agaricomycetidae</taxon>
        <taxon>Agaricales</taxon>
        <taxon>Pleurotineae</taxon>
        <taxon>Stephanosporaceae</taxon>
        <taxon>Cristinia</taxon>
    </lineage>
</organism>
<dbReference type="AlphaFoldDB" id="A0A8K0XM33"/>
<dbReference type="EMBL" id="JAEVFJ010000031">
    <property type="protein sequence ID" value="KAH8092574.1"/>
    <property type="molecule type" value="Genomic_DNA"/>
</dbReference>
<feature type="non-terminal residue" evidence="3">
    <location>
        <position position="93"/>
    </location>
</feature>
<reference evidence="3" key="1">
    <citation type="journal article" date="2021" name="New Phytol.">
        <title>Evolutionary innovations through gain and loss of genes in the ectomycorrhizal Boletales.</title>
        <authorList>
            <person name="Wu G."/>
            <person name="Miyauchi S."/>
            <person name="Morin E."/>
            <person name="Kuo A."/>
            <person name="Drula E."/>
            <person name="Varga T."/>
            <person name="Kohler A."/>
            <person name="Feng B."/>
            <person name="Cao Y."/>
            <person name="Lipzen A."/>
            <person name="Daum C."/>
            <person name="Hundley H."/>
            <person name="Pangilinan J."/>
            <person name="Johnson J."/>
            <person name="Barry K."/>
            <person name="LaButti K."/>
            <person name="Ng V."/>
            <person name="Ahrendt S."/>
            <person name="Min B."/>
            <person name="Choi I.G."/>
            <person name="Park H."/>
            <person name="Plett J.M."/>
            <person name="Magnuson J."/>
            <person name="Spatafora J.W."/>
            <person name="Nagy L.G."/>
            <person name="Henrissat B."/>
            <person name="Grigoriev I.V."/>
            <person name="Yang Z.L."/>
            <person name="Xu J."/>
            <person name="Martin F.M."/>
        </authorList>
    </citation>
    <scope>NUCLEOTIDE SEQUENCE</scope>
    <source>
        <strain evidence="3">KKN 215</strain>
    </source>
</reference>
<feature type="compositionally biased region" description="Acidic residues" evidence="1">
    <location>
        <begin position="12"/>
        <end position="23"/>
    </location>
</feature>
<evidence type="ECO:0000313" key="3">
    <source>
        <dbReference type="EMBL" id="KAH8092574.1"/>
    </source>
</evidence>